<feature type="transmembrane region" description="Helical" evidence="7">
    <location>
        <begin position="60"/>
        <end position="83"/>
    </location>
</feature>
<gene>
    <name evidence="8" type="ORF">LKD47_06530</name>
</gene>
<keyword evidence="3" id="KW-1003">Cell membrane</keyword>
<feature type="transmembrane region" description="Helical" evidence="7">
    <location>
        <begin position="244"/>
        <end position="265"/>
    </location>
</feature>
<accession>A0AAW4WB12</accession>
<proteinExistence type="predicted"/>
<dbReference type="GO" id="GO:0015297">
    <property type="term" value="F:antiporter activity"/>
    <property type="evidence" value="ECO:0007669"/>
    <property type="project" value="InterPro"/>
</dbReference>
<dbReference type="Proteomes" id="UP001198893">
    <property type="component" value="Unassembled WGS sequence"/>
</dbReference>
<evidence type="ECO:0000313" key="9">
    <source>
        <dbReference type="Proteomes" id="UP001198893"/>
    </source>
</evidence>
<comment type="subcellular location">
    <subcellularLocation>
        <location evidence="1">Cell membrane</location>
        <topology evidence="1">Multi-pass membrane protein</topology>
    </subcellularLocation>
</comment>
<evidence type="ECO:0000256" key="4">
    <source>
        <dbReference type="ARBA" id="ARBA00022692"/>
    </source>
</evidence>
<dbReference type="AlphaFoldDB" id="A0AAW4WB12"/>
<evidence type="ECO:0000256" key="5">
    <source>
        <dbReference type="ARBA" id="ARBA00022989"/>
    </source>
</evidence>
<keyword evidence="6 7" id="KW-0472">Membrane</keyword>
<dbReference type="GO" id="GO:0005886">
    <property type="term" value="C:plasma membrane"/>
    <property type="evidence" value="ECO:0007669"/>
    <property type="project" value="UniProtKB-SubCell"/>
</dbReference>
<comment type="caution">
    <text evidence="8">The sequence shown here is derived from an EMBL/GenBank/DDBJ whole genome shotgun (WGS) entry which is preliminary data.</text>
</comment>
<evidence type="ECO:0000256" key="1">
    <source>
        <dbReference type="ARBA" id="ARBA00004651"/>
    </source>
</evidence>
<feature type="transmembrane region" description="Helical" evidence="7">
    <location>
        <begin position="199"/>
        <end position="223"/>
    </location>
</feature>
<feature type="transmembrane region" description="Helical" evidence="7">
    <location>
        <begin position="396"/>
        <end position="417"/>
    </location>
</feature>
<keyword evidence="4 7" id="KW-0812">Transmembrane</keyword>
<reference evidence="8" key="1">
    <citation type="submission" date="2021-10" db="EMBL/GenBank/DDBJ databases">
        <title>Anaerobic single-cell dispensing facilitates the cultivation of human gut bacteria.</title>
        <authorList>
            <person name="Afrizal A."/>
        </authorList>
    </citation>
    <scope>NUCLEOTIDE SEQUENCE</scope>
    <source>
        <strain evidence="8">CLA-AA-H204</strain>
    </source>
</reference>
<dbReference type="Pfam" id="PF01554">
    <property type="entry name" value="MatE"/>
    <property type="match status" value="2"/>
</dbReference>
<feature type="transmembrane region" description="Helical" evidence="7">
    <location>
        <begin position="423"/>
        <end position="442"/>
    </location>
</feature>
<dbReference type="InterPro" id="IPR052031">
    <property type="entry name" value="Membrane_Transporter-Flippase"/>
</dbReference>
<evidence type="ECO:0000313" key="8">
    <source>
        <dbReference type="EMBL" id="MCC2241956.1"/>
    </source>
</evidence>
<feature type="transmembrane region" description="Helical" evidence="7">
    <location>
        <begin position="285"/>
        <end position="306"/>
    </location>
</feature>
<dbReference type="PANTHER" id="PTHR43549:SF3">
    <property type="entry name" value="MULTIDRUG RESISTANCE PROTEIN YPNP-RELATED"/>
    <property type="match status" value="1"/>
</dbReference>
<feature type="transmembrane region" description="Helical" evidence="7">
    <location>
        <begin position="367"/>
        <end position="384"/>
    </location>
</feature>
<feature type="transmembrane region" description="Helical" evidence="7">
    <location>
        <begin position="172"/>
        <end position="193"/>
    </location>
</feature>
<name>A0AAW4WB12_9FIRM</name>
<keyword evidence="5 7" id="KW-1133">Transmembrane helix</keyword>
<feature type="transmembrane region" description="Helical" evidence="7">
    <location>
        <begin position="104"/>
        <end position="123"/>
    </location>
</feature>
<dbReference type="InterPro" id="IPR048279">
    <property type="entry name" value="MdtK-like"/>
</dbReference>
<feature type="transmembrane region" description="Helical" evidence="7">
    <location>
        <begin position="143"/>
        <end position="160"/>
    </location>
</feature>
<dbReference type="InterPro" id="IPR002528">
    <property type="entry name" value="MATE_fam"/>
</dbReference>
<dbReference type="GO" id="GO:0042910">
    <property type="term" value="F:xenobiotic transmembrane transporter activity"/>
    <property type="evidence" value="ECO:0007669"/>
    <property type="project" value="InterPro"/>
</dbReference>
<sequence>MSSKAESRRKSIGMTSGSLWKNIFLFSIPLMCSQILEVLFNLSDVAIVGKYAGYIPLGSVGSTTLLVSLFTGFLIGMGGGVNVRVAHKLGVGDAKGTEETVHTAALICLIAGLILCLICNIFAEPFLNILHTKSEFMDGAVLYFRIYALGLPALAIYNFGNGVLSASGETKLPLIYLSIAGVLNVLLNLFFVIQCNMAAGGVAIASVIAQYVSAILVVSHLCRRKDSCRLYFSRLRFHKEAAKSVLMLGVPGGMQNAIFAIANLFVQTGVNSFDAVMVSGNSAAINADTLIFNIMTAFYTACASFMGQNMGAGNRERMIKSYRISLLYSFLAGAIFGGLLVVFGRQFLSLFASKPEVIEAGMERIKIMGFSYALSAFMDCTIAASRGIGKSIVPTIIVIMGSCVFRVIWVYTIFAYFGTIASLYLLYAFSWSITAIAEIIYFKVCFRKLRIAA</sequence>
<evidence type="ECO:0000256" key="3">
    <source>
        <dbReference type="ARBA" id="ARBA00022475"/>
    </source>
</evidence>
<dbReference type="PANTHER" id="PTHR43549">
    <property type="entry name" value="MULTIDRUG RESISTANCE PROTEIN YPNP-RELATED"/>
    <property type="match status" value="1"/>
</dbReference>
<keyword evidence="2" id="KW-0813">Transport</keyword>
<dbReference type="RefSeq" id="WP_227709981.1">
    <property type="nucleotide sequence ID" value="NZ_JAJEQW010000005.1"/>
</dbReference>
<evidence type="ECO:0000256" key="7">
    <source>
        <dbReference type="SAM" id="Phobius"/>
    </source>
</evidence>
<feature type="transmembrane region" description="Helical" evidence="7">
    <location>
        <begin position="20"/>
        <end position="40"/>
    </location>
</feature>
<dbReference type="PIRSF" id="PIRSF006603">
    <property type="entry name" value="DinF"/>
    <property type="match status" value="1"/>
</dbReference>
<dbReference type="CDD" id="cd13138">
    <property type="entry name" value="MATE_yoeA_like"/>
    <property type="match status" value="1"/>
</dbReference>
<protein>
    <submittedName>
        <fullName evidence="8">MATE family efflux transporter</fullName>
    </submittedName>
</protein>
<feature type="transmembrane region" description="Helical" evidence="7">
    <location>
        <begin position="326"/>
        <end position="347"/>
    </location>
</feature>
<evidence type="ECO:0000256" key="6">
    <source>
        <dbReference type="ARBA" id="ARBA00023136"/>
    </source>
</evidence>
<evidence type="ECO:0000256" key="2">
    <source>
        <dbReference type="ARBA" id="ARBA00022448"/>
    </source>
</evidence>
<dbReference type="EMBL" id="JAJEQW010000005">
    <property type="protein sequence ID" value="MCC2241956.1"/>
    <property type="molecule type" value="Genomic_DNA"/>
</dbReference>
<dbReference type="NCBIfam" id="TIGR00797">
    <property type="entry name" value="matE"/>
    <property type="match status" value="1"/>
</dbReference>
<organism evidence="8 9">
    <name type="scientific">Roseburia amylophila</name>
    <dbReference type="NCBI Taxonomy" id="2981794"/>
    <lineage>
        <taxon>Bacteria</taxon>
        <taxon>Bacillati</taxon>
        <taxon>Bacillota</taxon>
        <taxon>Clostridia</taxon>
        <taxon>Lachnospirales</taxon>
        <taxon>Lachnospiraceae</taxon>
        <taxon>Roseburia</taxon>
    </lineage>
</organism>